<keyword evidence="4" id="KW-0041">Annexin</keyword>
<dbReference type="GO" id="GO:0001786">
    <property type="term" value="F:phosphatidylserine binding"/>
    <property type="evidence" value="ECO:0007669"/>
    <property type="project" value="TreeGrafter"/>
</dbReference>
<dbReference type="GO" id="GO:0009408">
    <property type="term" value="P:response to heat"/>
    <property type="evidence" value="ECO:0007669"/>
    <property type="project" value="TreeGrafter"/>
</dbReference>
<dbReference type="GO" id="GO:0009414">
    <property type="term" value="P:response to water deprivation"/>
    <property type="evidence" value="ECO:0007669"/>
    <property type="project" value="TreeGrafter"/>
</dbReference>
<dbReference type="PROSITE" id="PS51897">
    <property type="entry name" value="ANNEXIN_2"/>
    <property type="match status" value="2"/>
</dbReference>
<keyword evidence="3 6" id="KW-0106">Calcium</keyword>
<accession>W9RHX7</accession>
<dbReference type="InterPro" id="IPR001464">
    <property type="entry name" value="Annexin"/>
</dbReference>
<dbReference type="PRINTS" id="PR01814">
    <property type="entry name" value="ANNEXINPLANT"/>
</dbReference>
<name>W9RHX7_9ROSA</name>
<dbReference type="InterPro" id="IPR037104">
    <property type="entry name" value="Annexin_sf"/>
</dbReference>
<evidence type="ECO:0000256" key="4">
    <source>
        <dbReference type="ARBA" id="ARBA00023216"/>
    </source>
</evidence>
<evidence type="ECO:0000313" key="8">
    <source>
        <dbReference type="Proteomes" id="UP000030645"/>
    </source>
</evidence>
<evidence type="ECO:0000256" key="6">
    <source>
        <dbReference type="PIRSR" id="PIRSR609118-1"/>
    </source>
</evidence>
<evidence type="ECO:0000256" key="1">
    <source>
        <dbReference type="ARBA" id="ARBA00022723"/>
    </source>
</evidence>
<evidence type="ECO:0000313" key="7">
    <source>
        <dbReference type="EMBL" id="EXB55310.1"/>
    </source>
</evidence>
<evidence type="ECO:0000256" key="3">
    <source>
        <dbReference type="ARBA" id="ARBA00022837"/>
    </source>
</evidence>
<dbReference type="GO" id="GO:0005737">
    <property type="term" value="C:cytoplasm"/>
    <property type="evidence" value="ECO:0007669"/>
    <property type="project" value="TreeGrafter"/>
</dbReference>
<dbReference type="GO" id="GO:0009409">
    <property type="term" value="P:response to cold"/>
    <property type="evidence" value="ECO:0007669"/>
    <property type="project" value="TreeGrafter"/>
</dbReference>
<keyword evidence="5" id="KW-0111">Calcium/phospholipid-binding</keyword>
<dbReference type="Pfam" id="PF00191">
    <property type="entry name" value="Annexin"/>
    <property type="match status" value="3"/>
</dbReference>
<dbReference type="InterPro" id="IPR009118">
    <property type="entry name" value="AnnexinD_plant"/>
</dbReference>
<keyword evidence="1 6" id="KW-0479">Metal-binding</keyword>
<dbReference type="Gene3D" id="1.10.220.10">
    <property type="entry name" value="Annexin"/>
    <property type="match status" value="3"/>
</dbReference>
<evidence type="ECO:0000256" key="5">
    <source>
        <dbReference type="ARBA" id="ARBA00023302"/>
    </source>
</evidence>
<dbReference type="GO" id="GO:0005886">
    <property type="term" value="C:plasma membrane"/>
    <property type="evidence" value="ECO:0007669"/>
    <property type="project" value="TreeGrafter"/>
</dbReference>
<evidence type="ECO:0000256" key="2">
    <source>
        <dbReference type="ARBA" id="ARBA00022737"/>
    </source>
</evidence>
<dbReference type="AlphaFoldDB" id="W9RHX7"/>
<gene>
    <name evidence="7" type="ORF">L484_017222</name>
</gene>
<dbReference type="PRINTS" id="PR00196">
    <property type="entry name" value="ANNEXIN"/>
</dbReference>
<dbReference type="PANTHER" id="PTHR10502">
    <property type="entry name" value="ANNEXIN"/>
    <property type="match status" value="1"/>
</dbReference>
<dbReference type="STRING" id="981085.W9RHX7"/>
<dbReference type="EMBL" id="KE344232">
    <property type="protein sequence ID" value="EXB55310.1"/>
    <property type="molecule type" value="Genomic_DNA"/>
</dbReference>
<sequence>MHLQRAAYLLMCEPQERDSEIVRNSLFGATINLNTLIEIICTRSSSQQQCIKEAYKSRYKSDIEQDISMRINGGFKEILLAVIKSCRNCGGKVDMSRAMCDAKTLYEAISSGKMVDQKAIISLFSQRNTSQVRAILASYKKLYGNEFSKSLKQSKCGQFGKELRIVVRCAQNPEKFFAKQLRMKNADSREILIRIIVTRSEIDIKEINKVFAAKTGSSVENLVKREFNNNKNSSNDMVNRVLIRLIKGV</sequence>
<dbReference type="GO" id="GO:0009651">
    <property type="term" value="P:response to salt stress"/>
    <property type="evidence" value="ECO:0007669"/>
    <property type="project" value="TreeGrafter"/>
</dbReference>
<protein>
    <submittedName>
        <fullName evidence="7">Annexin D5</fullName>
    </submittedName>
</protein>
<dbReference type="SUPFAM" id="SSF47874">
    <property type="entry name" value="Annexin"/>
    <property type="match status" value="1"/>
</dbReference>
<proteinExistence type="predicted"/>
<keyword evidence="2" id="KW-0677">Repeat</keyword>
<dbReference type="GO" id="GO:0005544">
    <property type="term" value="F:calcium-dependent phospholipid binding"/>
    <property type="evidence" value="ECO:0007669"/>
    <property type="project" value="UniProtKB-KW"/>
</dbReference>
<organism evidence="7 8">
    <name type="scientific">Morus notabilis</name>
    <dbReference type="NCBI Taxonomy" id="981085"/>
    <lineage>
        <taxon>Eukaryota</taxon>
        <taxon>Viridiplantae</taxon>
        <taxon>Streptophyta</taxon>
        <taxon>Embryophyta</taxon>
        <taxon>Tracheophyta</taxon>
        <taxon>Spermatophyta</taxon>
        <taxon>Magnoliopsida</taxon>
        <taxon>eudicotyledons</taxon>
        <taxon>Gunneridae</taxon>
        <taxon>Pentapetalae</taxon>
        <taxon>rosids</taxon>
        <taxon>fabids</taxon>
        <taxon>Rosales</taxon>
        <taxon>Moraceae</taxon>
        <taxon>Moreae</taxon>
        <taxon>Morus</taxon>
    </lineage>
</organism>
<keyword evidence="8" id="KW-1185">Reference proteome</keyword>
<feature type="binding site" evidence="6">
    <location>
        <position position="184"/>
    </location>
    <ligand>
        <name>Ca(2+)</name>
        <dbReference type="ChEBI" id="CHEBI:29108"/>
        <label>1</label>
    </ligand>
</feature>
<dbReference type="PANTHER" id="PTHR10502:SF207">
    <property type="entry name" value="OS09G0368850 PROTEIN"/>
    <property type="match status" value="1"/>
</dbReference>
<reference evidence="8" key="1">
    <citation type="submission" date="2013-01" db="EMBL/GenBank/DDBJ databases">
        <title>Draft Genome Sequence of a Mulberry Tree, Morus notabilis C.K. Schneid.</title>
        <authorList>
            <person name="He N."/>
            <person name="Zhao S."/>
        </authorList>
    </citation>
    <scope>NUCLEOTIDE SEQUENCE</scope>
</reference>
<dbReference type="InterPro" id="IPR018502">
    <property type="entry name" value="Annexin_repeat"/>
</dbReference>
<dbReference type="GO" id="GO:0005509">
    <property type="term" value="F:calcium ion binding"/>
    <property type="evidence" value="ECO:0007669"/>
    <property type="project" value="InterPro"/>
</dbReference>
<feature type="binding site" evidence="6">
    <location>
        <position position="226"/>
    </location>
    <ligand>
        <name>Ca(2+)</name>
        <dbReference type="ChEBI" id="CHEBI:29108"/>
        <label>1</label>
    </ligand>
</feature>
<dbReference type="eggNOG" id="KOG0819">
    <property type="taxonomic scope" value="Eukaryota"/>
</dbReference>
<dbReference type="Proteomes" id="UP000030645">
    <property type="component" value="Unassembled WGS sequence"/>
</dbReference>
<dbReference type="SMART" id="SM00335">
    <property type="entry name" value="ANX"/>
    <property type="match status" value="2"/>
</dbReference>